<dbReference type="Proteomes" id="UP000789390">
    <property type="component" value="Unassembled WGS sequence"/>
</dbReference>
<name>A0A8J2WEW4_9CRUS</name>
<keyword evidence="2" id="KW-0812">Transmembrane</keyword>
<dbReference type="OrthoDB" id="204305at2759"/>
<reference evidence="3" key="1">
    <citation type="submission" date="2021-11" db="EMBL/GenBank/DDBJ databases">
        <authorList>
            <person name="Schell T."/>
        </authorList>
    </citation>
    <scope>NUCLEOTIDE SEQUENCE</scope>
    <source>
        <strain evidence="3">M5</strain>
    </source>
</reference>
<evidence type="ECO:0000313" key="3">
    <source>
        <dbReference type="EMBL" id="CAH0104674.1"/>
    </source>
</evidence>
<sequence>MVRGRMTSPFNRGFHSLSSKLFRLRYSWTLYLVIAAGLVVLVRMHYGHQQLVELIKDSVNIDDEHPEFPVQFTTTTSTTTTTTSTTTTPTTTSTTTTTEQTSSTFKSTCSEAADRRGPHQNVIGYSIYGGNFSEPKFYRKYLKPFTDTLRTIPIRYPGWVVRIYHKLRSDDVESWTILNNILDLGTNSSRDHIDLCNATEIIRNRQLGDLFEMTWRWLPLLDEMVDTLLSRDSDSPVFPREEDAVREWLASNKTFHIMRDHPAHCRFFVGCCWGVKIHQNRPAIVSEAEKMFHENHLHQYDYDQQLLIKYYQSMAAESMIAHDSYCCQVIKFPSQPYPTPRQNGLFVGWREVGQPMEALRGHCPEKCRPQNLTGTLATADWSFC</sequence>
<keyword evidence="4" id="KW-1185">Reference proteome</keyword>
<feature type="transmembrane region" description="Helical" evidence="2">
    <location>
        <begin position="28"/>
        <end position="46"/>
    </location>
</feature>
<feature type="region of interest" description="Disordered" evidence="1">
    <location>
        <begin position="73"/>
        <end position="99"/>
    </location>
</feature>
<evidence type="ECO:0000313" key="4">
    <source>
        <dbReference type="Proteomes" id="UP000789390"/>
    </source>
</evidence>
<evidence type="ECO:0000256" key="1">
    <source>
        <dbReference type="SAM" id="MobiDB-lite"/>
    </source>
</evidence>
<evidence type="ECO:0000256" key="2">
    <source>
        <dbReference type="SAM" id="Phobius"/>
    </source>
</evidence>
<dbReference type="AlphaFoldDB" id="A0A8J2WEW4"/>
<dbReference type="EMBL" id="CAKKLH010000149">
    <property type="protein sequence ID" value="CAH0104674.1"/>
    <property type="molecule type" value="Genomic_DNA"/>
</dbReference>
<keyword evidence="2" id="KW-1133">Transmembrane helix</keyword>
<proteinExistence type="predicted"/>
<protein>
    <submittedName>
        <fullName evidence="3">Uncharacterized protein</fullName>
    </submittedName>
</protein>
<accession>A0A8J2WEW4</accession>
<keyword evidence="2" id="KW-0472">Membrane</keyword>
<comment type="caution">
    <text evidence="3">The sequence shown here is derived from an EMBL/GenBank/DDBJ whole genome shotgun (WGS) entry which is preliminary data.</text>
</comment>
<organism evidence="3 4">
    <name type="scientific">Daphnia galeata</name>
    <dbReference type="NCBI Taxonomy" id="27404"/>
    <lineage>
        <taxon>Eukaryota</taxon>
        <taxon>Metazoa</taxon>
        <taxon>Ecdysozoa</taxon>
        <taxon>Arthropoda</taxon>
        <taxon>Crustacea</taxon>
        <taxon>Branchiopoda</taxon>
        <taxon>Diplostraca</taxon>
        <taxon>Cladocera</taxon>
        <taxon>Anomopoda</taxon>
        <taxon>Daphniidae</taxon>
        <taxon>Daphnia</taxon>
    </lineage>
</organism>
<gene>
    <name evidence="3" type="ORF">DGAL_LOCUS7588</name>
</gene>